<dbReference type="Proteomes" id="UP000092444">
    <property type="component" value="Unassembled WGS sequence"/>
</dbReference>
<dbReference type="SUPFAM" id="SSF57625">
    <property type="entry name" value="Invertebrate chitin-binding proteins"/>
    <property type="match status" value="4"/>
</dbReference>
<dbReference type="Pfam" id="PF01607">
    <property type="entry name" value="CBM_14"/>
    <property type="match status" value="4"/>
</dbReference>
<feature type="region of interest" description="Disordered" evidence="6">
    <location>
        <begin position="134"/>
        <end position="348"/>
    </location>
</feature>
<protein>
    <recommendedName>
        <fullName evidence="8">Chitin-binding type-2 domain-containing protein</fullName>
    </recommendedName>
</protein>
<reference evidence="9" key="1">
    <citation type="submission" date="2020-05" db="UniProtKB">
        <authorList>
            <consortium name="EnsemblMetazoa"/>
        </authorList>
    </citation>
    <scope>IDENTIFICATION</scope>
    <source>
        <strain evidence="9">Yale</strain>
    </source>
</reference>
<feature type="signal peptide" evidence="7">
    <location>
        <begin position="1"/>
        <end position="22"/>
    </location>
</feature>
<dbReference type="GO" id="GO:0008061">
    <property type="term" value="F:chitin binding"/>
    <property type="evidence" value="ECO:0007669"/>
    <property type="project" value="UniProtKB-KW"/>
</dbReference>
<evidence type="ECO:0000256" key="5">
    <source>
        <dbReference type="ARBA" id="ARBA00023180"/>
    </source>
</evidence>
<feature type="domain" description="Chitin-binding type-2" evidence="8">
    <location>
        <begin position="513"/>
        <end position="559"/>
    </location>
</feature>
<proteinExistence type="predicted"/>
<keyword evidence="2 7" id="KW-0732">Signal</keyword>
<evidence type="ECO:0000256" key="2">
    <source>
        <dbReference type="ARBA" id="ARBA00022729"/>
    </source>
</evidence>
<keyword evidence="10" id="KW-1185">Reference proteome</keyword>
<evidence type="ECO:0000256" key="6">
    <source>
        <dbReference type="SAM" id="MobiDB-lite"/>
    </source>
</evidence>
<dbReference type="PANTHER" id="PTHR23301">
    <property type="entry name" value="CHITIN BINDING PERITROPHIN-A"/>
    <property type="match status" value="1"/>
</dbReference>
<dbReference type="InterPro" id="IPR036508">
    <property type="entry name" value="Chitin-bd_dom_sf"/>
</dbReference>
<dbReference type="PROSITE" id="PS50940">
    <property type="entry name" value="CHIT_BIND_II"/>
    <property type="match status" value="3"/>
</dbReference>
<dbReference type="InterPro" id="IPR051940">
    <property type="entry name" value="Chitin_bind-dev_reg"/>
</dbReference>
<keyword evidence="1" id="KW-0147">Chitin-binding</keyword>
<dbReference type="InterPro" id="IPR002557">
    <property type="entry name" value="Chitin-bd_dom"/>
</dbReference>
<evidence type="ECO:0000256" key="3">
    <source>
        <dbReference type="ARBA" id="ARBA00022737"/>
    </source>
</evidence>
<dbReference type="PANTHER" id="PTHR23301:SF0">
    <property type="entry name" value="CHITIN-BINDING TYPE-2 DOMAIN-CONTAINING PROTEIN-RELATED"/>
    <property type="match status" value="1"/>
</dbReference>
<dbReference type="EnsemblMetazoa" id="GMOY009805-RA">
    <property type="protein sequence ID" value="GMOY009805-PA"/>
    <property type="gene ID" value="GMOY009805"/>
</dbReference>
<feature type="compositionally biased region" description="Low complexity" evidence="6">
    <location>
        <begin position="472"/>
        <end position="485"/>
    </location>
</feature>
<feature type="compositionally biased region" description="Low complexity" evidence="6">
    <location>
        <begin position="152"/>
        <end position="175"/>
    </location>
</feature>
<feature type="chain" id="PRO_5008408029" description="Chitin-binding type-2 domain-containing protein" evidence="7">
    <location>
        <begin position="23"/>
        <end position="565"/>
    </location>
</feature>
<keyword evidence="3" id="KW-0677">Repeat</keyword>
<dbReference type="SMART" id="SM00494">
    <property type="entry name" value="ChtBD2"/>
    <property type="match status" value="4"/>
</dbReference>
<evidence type="ECO:0000259" key="8">
    <source>
        <dbReference type="PROSITE" id="PS50940"/>
    </source>
</evidence>
<dbReference type="AlphaFoldDB" id="A0A1B0G918"/>
<evidence type="ECO:0000313" key="10">
    <source>
        <dbReference type="Proteomes" id="UP000092444"/>
    </source>
</evidence>
<name>A0A1B0G918_GLOMM</name>
<feature type="domain" description="Chitin-binding type-2" evidence="8">
    <location>
        <begin position="37"/>
        <end position="91"/>
    </location>
</feature>
<dbReference type="EMBL" id="CCAG010002961">
    <property type="status" value="NOT_ANNOTATED_CDS"/>
    <property type="molecule type" value="Genomic_DNA"/>
</dbReference>
<feature type="compositionally biased region" description="Low complexity" evidence="6">
    <location>
        <begin position="328"/>
        <end position="338"/>
    </location>
</feature>
<evidence type="ECO:0000256" key="7">
    <source>
        <dbReference type="SAM" id="SignalP"/>
    </source>
</evidence>
<keyword evidence="4" id="KW-1015">Disulfide bond</keyword>
<feature type="region of interest" description="Disordered" evidence="6">
    <location>
        <begin position="471"/>
        <end position="498"/>
    </location>
</feature>
<keyword evidence="5" id="KW-0325">Glycoprotein</keyword>
<evidence type="ECO:0000256" key="1">
    <source>
        <dbReference type="ARBA" id="ARBA00022669"/>
    </source>
</evidence>
<feature type="domain" description="Chitin-binding type-2" evidence="8">
    <location>
        <begin position="343"/>
        <end position="403"/>
    </location>
</feature>
<dbReference type="GO" id="GO:0005576">
    <property type="term" value="C:extracellular region"/>
    <property type="evidence" value="ECO:0007669"/>
    <property type="project" value="InterPro"/>
</dbReference>
<dbReference type="Gene3D" id="2.170.140.10">
    <property type="entry name" value="Chitin binding domain"/>
    <property type="match status" value="4"/>
</dbReference>
<accession>A0A1B0G918</accession>
<dbReference type="VEuPathDB" id="VectorBase:GMOY009805"/>
<sequence>MISRFTQIIFAFLFVKSYEGNAVPPNEMNTLAQISEHVTCLEDAKYLADPIDCRYFINCVEGIPYRIKCFESLYWDQDSQTCVLSSNHCESIISSDNKILNSERTAFPRKSKKIRTKFAEPLLYNALIRTLNEPTDSTALPDNITEIEGKTEGTTLPIETTTTSTVNTDSTVTSSETEEPETSATEETTSSDDDSTFPTSSNKPSTTTSETEEPATTTQKTTLPDETTIPTFSTTSTEPITTSSQTEEPHTTTTQETTQPDDITTAEGDTSLSTSNTEASSTTSESEVPITTTGDTTLPVETTTTPSEESTANTDSTVTSSETEEPKTTTTEETTSSENPIQHGDCPRLDDKNHPILLAHPNDCRRYYSCLDGFAYPKTCPENLHWSAVTYRCDYPEIAKCETEANIVNQIANGNNLKPKVYFQNHPSDCNRFVQCQIMKCPPNYHWNAKTERCDFPHLAQCANYPPSSNQSAGAATASTPPSSGNQENGVTPPGWPAGNDTQASSGHCAVCDALCDRNNQMYLPFPGDCHKFIQCNGIAFIFTCPDRLYWNANLNACDRICVPI</sequence>
<feature type="compositionally biased region" description="Low complexity" evidence="6">
    <location>
        <begin position="196"/>
        <end position="321"/>
    </location>
</feature>
<evidence type="ECO:0000313" key="9">
    <source>
        <dbReference type="EnsemblMetazoa" id="GMOY009805-PA"/>
    </source>
</evidence>
<organism evidence="9 10">
    <name type="scientific">Glossina morsitans morsitans</name>
    <name type="common">Savannah tsetse fly</name>
    <dbReference type="NCBI Taxonomy" id="37546"/>
    <lineage>
        <taxon>Eukaryota</taxon>
        <taxon>Metazoa</taxon>
        <taxon>Ecdysozoa</taxon>
        <taxon>Arthropoda</taxon>
        <taxon>Hexapoda</taxon>
        <taxon>Insecta</taxon>
        <taxon>Pterygota</taxon>
        <taxon>Neoptera</taxon>
        <taxon>Endopterygota</taxon>
        <taxon>Diptera</taxon>
        <taxon>Brachycera</taxon>
        <taxon>Muscomorpha</taxon>
        <taxon>Hippoboscoidea</taxon>
        <taxon>Glossinidae</taxon>
        <taxon>Glossina</taxon>
    </lineage>
</organism>
<evidence type="ECO:0000256" key="4">
    <source>
        <dbReference type="ARBA" id="ARBA00023157"/>
    </source>
</evidence>